<feature type="domain" description="PAS" evidence="16">
    <location>
        <begin position="30"/>
        <end position="106"/>
    </location>
</feature>
<dbReference type="InterPro" id="IPR050351">
    <property type="entry name" value="BphY/WalK/GraS-like"/>
</dbReference>
<name>A0A919S2Y5_9ACTN</name>
<keyword evidence="11" id="KW-1133">Transmembrane helix</keyword>
<dbReference type="InterPro" id="IPR000014">
    <property type="entry name" value="PAS"/>
</dbReference>
<dbReference type="GO" id="GO:0007234">
    <property type="term" value="P:osmosensory signaling via phosphorelay pathway"/>
    <property type="evidence" value="ECO:0007669"/>
    <property type="project" value="TreeGrafter"/>
</dbReference>
<dbReference type="SUPFAM" id="SSF47384">
    <property type="entry name" value="Homodimeric domain of signal transducing histidine kinase"/>
    <property type="match status" value="1"/>
</dbReference>
<dbReference type="PROSITE" id="PS50109">
    <property type="entry name" value="HIS_KIN"/>
    <property type="match status" value="1"/>
</dbReference>
<dbReference type="Gene3D" id="3.30.450.20">
    <property type="entry name" value="PAS domain"/>
    <property type="match status" value="1"/>
</dbReference>
<dbReference type="EMBL" id="BOQL01000001">
    <property type="protein sequence ID" value="GIM62858.1"/>
    <property type="molecule type" value="Genomic_DNA"/>
</dbReference>
<keyword evidence="13" id="KW-0472">Membrane</keyword>
<dbReference type="GO" id="GO:0030295">
    <property type="term" value="F:protein kinase activator activity"/>
    <property type="evidence" value="ECO:0007669"/>
    <property type="project" value="TreeGrafter"/>
</dbReference>
<evidence type="ECO:0000256" key="9">
    <source>
        <dbReference type="ARBA" id="ARBA00022777"/>
    </source>
</evidence>
<keyword evidence="9" id="KW-0418">Kinase</keyword>
<evidence type="ECO:0000256" key="5">
    <source>
        <dbReference type="ARBA" id="ARBA00022553"/>
    </source>
</evidence>
<evidence type="ECO:0000259" key="15">
    <source>
        <dbReference type="PROSITE" id="PS50109"/>
    </source>
</evidence>
<gene>
    <name evidence="17" type="ORF">Aau02nite_00270</name>
</gene>
<dbReference type="InterPro" id="IPR003594">
    <property type="entry name" value="HATPase_dom"/>
</dbReference>
<dbReference type="PROSITE" id="PS50112">
    <property type="entry name" value="PAS"/>
    <property type="match status" value="1"/>
</dbReference>
<dbReference type="GO" id="GO:0000155">
    <property type="term" value="F:phosphorelay sensor kinase activity"/>
    <property type="evidence" value="ECO:0007669"/>
    <property type="project" value="InterPro"/>
</dbReference>
<dbReference type="PRINTS" id="PR00344">
    <property type="entry name" value="BCTRLSENSOR"/>
</dbReference>
<evidence type="ECO:0000256" key="13">
    <source>
        <dbReference type="ARBA" id="ARBA00023136"/>
    </source>
</evidence>
<evidence type="ECO:0000256" key="3">
    <source>
        <dbReference type="ARBA" id="ARBA00004236"/>
    </source>
</evidence>
<feature type="domain" description="Histidine kinase" evidence="15">
    <location>
        <begin position="173"/>
        <end position="401"/>
    </location>
</feature>
<evidence type="ECO:0000313" key="17">
    <source>
        <dbReference type="EMBL" id="GIM62858.1"/>
    </source>
</evidence>
<dbReference type="InterPro" id="IPR036097">
    <property type="entry name" value="HisK_dim/P_sf"/>
</dbReference>
<dbReference type="PANTHER" id="PTHR42878:SF7">
    <property type="entry name" value="SENSOR HISTIDINE KINASE GLRK"/>
    <property type="match status" value="1"/>
</dbReference>
<proteinExistence type="predicted"/>
<evidence type="ECO:0000256" key="10">
    <source>
        <dbReference type="ARBA" id="ARBA00022840"/>
    </source>
</evidence>
<dbReference type="InterPro" id="IPR004358">
    <property type="entry name" value="Sig_transdc_His_kin-like_C"/>
</dbReference>
<dbReference type="SMART" id="SM00387">
    <property type="entry name" value="HATPase_c"/>
    <property type="match status" value="1"/>
</dbReference>
<evidence type="ECO:0000256" key="12">
    <source>
        <dbReference type="ARBA" id="ARBA00023012"/>
    </source>
</evidence>
<dbReference type="Proteomes" id="UP000681340">
    <property type="component" value="Unassembled WGS sequence"/>
</dbReference>
<evidence type="ECO:0000259" key="16">
    <source>
        <dbReference type="PROSITE" id="PS50112"/>
    </source>
</evidence>
<comment type="catalytic activity">
    <reaction evidence="1">
        <text>ATP + protein L-histidine = ADP + protein N-phospho-L-histidine.</text>
        <dbReference type="EC" id="2.7.13.3"/>
    </reaction>
</comment>
<dbReference type="InterPro" id="IPR003661">
    <property type="entry name" value="HisK_dim/P_dom"/>
</dbReference>
<dbReference type="Gene3D" id="3.30.565.10">
    <property type="entry name" value="Histidine kinase-like ATPase, C-terminal domain"/>
    <property type="match status" value="1"/>
</dbReference>
<dbReference type="GO" id="GO:0005524">
    <property type="term" value="F:ATP binding"/>
    <property type="evidence" value="ECO:0007669"/>
    <property type="project" value="UniProtKB-KW"/>
</dbReference>
<keyword evidence="12" id="KW-0902">Two-component regulatory system</keyword>
<dbReference type="Pfam" id="PF02518">
    <property type="entry name" value="HATPase_c"/>
    <property type="match status" value="1"/>
</dbReference>
<keyword evidence="8" id="KW-0547">Nucleotide-binding</keyword>
<dbReference type="Pfam" id="PF08448">
    <property type="entry name" value="PAS_4"/>
    <property type="match status" value="1"/>
</dbReference>
<keyword evidence="5" id="KW-0597">Phosphoprotein</keyword>
<comment type="caution">
    <text evidence="17">The sequence shown here is derived from an EMBL/GenBank/DDBJ whole genome shotgun (WGS) entry which is preliminary data.</text>
</comment>
<evidence type="ECO:0000256" key="1">
    <source>
        <dbReference type="ARBA" id="ARBA00000085"/>
    </source>
</evidence>
<dbReference type="InterPro" id="IPR005467">
    <property type="entry name" value="His_kinase_dom"/>
</dbReference>
<dbReference type="SUPFAM" id="SSF55874">
    <property type="entry name" value="ATPase domain of HSP90 chaperone/DNA topoisomerase II/histidine kinase"/>
    <property type="match status" value="1"/>
</dbReference>
<dbReference type="InterPro" id="IPR036890">
    <property type="entry name" value="HATPase_C_sf"/>
</dbReference>
<dbReference type="GO" id="GO:0000156">
    <property type="term" value="F:phosphorelay response regulator activity"/>
    <property type="evidence" value="ECO:0007669"/>
    <property type="project" value="TreeGrafter"/>
</dbReference>
<dbReference type="Gene3D" id="1.10.287.130">
    <property type="match status" value="1"/>
</dbReference>
<keyword evidence="10" id="KW-0067">ATP-binding</keyword>
<accession>A0A919S2Y5</accession>
<dbReference type="SUPFAM" id="SSF55785">
    <property type="entry name" value="PYP-like sensor domain (PAS domain)"/>
    <property type="match status" value="1"/>
</dbReference>
<dbReference type="SMART" id="SM00388">
    <property type="entry name" value="HisKA"/>
    <property type="match status" value="1"/>
</dbReference>
<dbReference type="GO" id="GO:0005886">
    <property type="term" value="C:plasma membrane"/>
    <property type="evidence" value="ECO:0007669"/>
    <property type="project" value="UniProtKB-SubCell"/>
</dbReference>
<reference evidence="17" key="1">
    <citation type="submission" date="2021-03" db="EMBL/GenBank/DDBJ databases">
        <title>Whole genome shotgun sequence of Actinoplanes auranticolor NBRC 12245.</title>
        <authorList>
            <person name="Komaki H."/>
            <person name="Tamura T."/>
        </authorList>
    </citation>
    <scope>NUCLEOTIDE SEQUENCE</scope>
    <source>
        <strain evidence="17">NBRC 12245</strain>
    </source>
</reference>
<dbReference type="EC" id="2.7.13.3" evidence="4"/>
<keyword evidence="18" id="KW-1185">Reference proteome</keyword>
<comment type="subcellular location">
    <subcellularLocation>
        <location evidence="3">Cell membrane</location>
    </subcellularLocation>
    <subcellularLocation>
        <location evidence="2">Membrane</location>
        <topology evidence="2">Multi-pass membrane protein</topology>
    </subcellularLocation>
</comment>
<evidence type="ECO:0000256" key="2">
    <source>
        <dbReference type="ARBA" id="ARBA00004141"/>
    </source>
</evidence>
<dbReference type="CDD" id="cd00130">
    <property type="entry name" value="PAS"/>
    <property type="match status" value="1"/>
</dbReference>
<organism evidence="17 18">
    <name type="scientific">Actinoplanes auranticolor</name>
    <dbReference type="NCBI Taxonomy" id="47988"/>
    <lineage>
        <taxon>Bacteria</taxon>
        <taxon>Bacillati</taxon>
        <taxon>Actinomycetota</taxon>
        <taxon>Actinomycetes</taxon>
        <taxon>Micromonosporales</taxon>
        <taxon>Micromonosporaceae</taxon>
        <taxon>Actinoplanes</taxon>
    </lineage>
</organism>
<dbReference type="AlphaFoldDB" id="A0A919S2Y5"/>
<dbReference type="PANTHER" id="PTHR42878">
    <property type="entry name" value="TWO-COMPONENT HISTIDINE KINASE"/>
    <property type="match status" value="1"/>
</dbReference>
<keyword evidence="7" id="KW-0812">Transmembrane</keyword>
<evidence type="ECO:0000313" key="18">
    <source>
        <dbReference type="Proteomes" id="UP000681340"/>
    </source>
</evidence>
<evidence type="ECO:0000256" key="7">
    <source>
        <dbReference type="ARBA" id="ARBA00022692"/>
    </source>
</evidence>
<dbReference type="InterPro" id="IPR013656">
    <property type="entry name" value="PAS_4"/>
</dbReference>
<protein>
    <recommendedName>
        <fullName evidence="14">Sensor-like histidine kinase SenX3</fullName>
        <ecNumber evidence="4">2.7.13.3</ecNumber>
    </recommendedName>
</protein>
<dbReference type="InterPro" id="IPR035965">
    <property type="entry name" value="PAS-like_dom_sf"/>
</dbReference>
<dbReference type="Pfam" id="PF00512">
    <property type="entry name" value="HisKA"/>
    <property type="match status" value="1"/>
</dbReference>
<sequence>MVFVVVTVRVQRLVVALAESRAAEQAASTRVQLLTTLLGSISEGVIVVNPEGKLLYSNSAAAPIIDGGAQPFFGTEHRSRFPVFHPDGSTPFPADDLPLTQVLQHGQVVERAELTVAKAGRLTGAILSVSAHPMDDHHGMTGAVAVFRDITSRMHYQAALLAQQQELRDFTGVVAHDLKAPLAGVGGFAEIMYDDQQSNPAMTTPQAAKSLQRIIKGVQRMDHLIDNLLAYATASDSALKPERVDLQQIIADVTAERTAHLLAGDRANGGAAALPPAISTWPLSPVYADPAMMRQLFDNLIGNALKFAMPNEPARINITARPEADNRISVEISDRGVGIPASQHDKVFTQFHRSHTNGAYPGTGLGLAICERIVERHGGTITVTDNPGGGCRFQFTLTSAGDAHP</sequence>
<evidence type="ECO:0000256" key="14">
    <source>
        <dbReference type="ARBA" id="ARBA00039401"/>
    </source>
</evidence>
<evidence type="ECO:0000256" key="8">
    <source>
        <dbReference type="ARBA" id="ARBA00022741"/>
    </source>
</evidence>
<evidence type="ECO:0000256" key="11">
    <source>
        <dbReference type="ARBA" id="ARBA00022989"/>
    </source>
</evidence>
<dbReference type="CDD" id="cd00082">
    <property type="entry name" value="HisKA"/>
    <property type="match status" value="1"/>
</dbReference>
<keyword evidence="6" id="KW-0808">Transferase</keyword>
<evidence type="ECO:0000256" key="6">
    <source>
        <dbReference type="ARBA" id="ARBA00022679"/>
    </source>
</evidence>
<evidence type="ECO:0000256" key="4">
    <source>
        <dbReference type="ARBA" id="ARBA00012438"/>
    </source>
</evidence>